<sequence>MKYTTSILALGVILAPQAQAAWGDIRHLFTFGDSYSATGFDPKGVQPNPENPLGNPKFPGRTSSNGPNWIDFLTRTYNESYIKTYNLAYGGATVDSELISPSKKKIPSVKQQVKDRFLPNYSSKPDSARWSEADSLFAFFIGINDVNKSYKKASEELFDKVFDVYSDMVGELYKVGARNFLFLNIPPIDRSPLTIKKGKEAQETQRKWIKEWNDRVDKLAKKTRERENVNVFQFSTHKLFTKVLDNPRSCKLTAGYKSTKKYCKEYAKKTPEWDTFIESCKIPVNQYFWLDSLHPTYPIHNATASGVARMLKKDMD</sequence>
<protein>
    <recommendedName>
        <fullName evidence="6">SGNH hydrolase-type esterase domain-containing protein</fullName>
    </recommendedName>
</protein>
<dbReference type="OrthoDB" id="4207136at2759"/>
<accession>A0A2B7XZ77</accession>
<dbReference type="Proteomes" id="UP000223968">
    <property type="component" value="Unassembled WGS sequence"/>
</dbReference>
<keyword evidence="5" id="KW-1185">Reference proteome</keyword>
<dbReference type="PANTHER" id="PTHR45648">
    <property type="entry name" value="GDSL LIPASE/ACYLHYDROLASE FAMILY PROTEIN (AFU_ORTHOLOGUE AFUA_4G14700)"/>
    <property type="match status" value="1"/>
</dbReference>
<evidence type="ECO:0000313" key="5">
    <source>
        <dbReference type="Proteomes" id="UP000223968"/>
    </source>
</evidence>
<evidence type="ECO:0000256" key="2">
    <source>
        <dbReference type="SAM" id="MobiDB-lite"/>
    </source>
</evidence>
<dbReference type="PANTHER" id="PTHR45648:SF85">
    <property type="entry name" value="A, PUTATIVE (AFU_ORTHOLOGUE AFUA_2G10760)-RELATED"/>
    <property type="match status" value="1"/>
</dbReference>
<evidence type="ECO:0000313" key="4">
    <source>
        <dbReference type="EMBL" id="PGH13932.1"/>
    </source>
</evidence>
<dbReference type="CDD" id="cd01846">
    <property type="entry name" value="fatty_acyltransferase_like"/>
    <property type="match status" value="1"/>
</dbReference>
<dbReference type="SUPFAM" id="SSF52266">
    <property type="entry name" value="SGNH hydrolase"/>
    <property type="match status" value="1"/>
</dbReference>
<gene>
    <name evidence="4" type="ORF">AJ79_03347</name>
</gene>
<feature type="chain" id="PRO_5013129461" description="SGNH hydrolase-type esterase domain-containing protein" evidence="3">
    <location>
        <begin position="21"/>
        <end position="316"/>
    </location>
</feature>
<dbReference type="Gene3D" id="3.40.50.1110">
    <property type="entry name" value="SGNH hydrolase"/>
    <property type="match status" value="1"/>
</dbReference>
<organism evidence="4 5">
    <name type="scientific">Helicocarpus griseus UAMH5409</name>
    <dbReference type="NCBI Taxonomy" id="1447875"/>
    <lineage>
        <taxon>Eukaryota</taxon>
        <taxon>Fungi</taxon>
        <taxon>Dikarya</taxon>
        <taxon>Ascomycota</taxon>
        <taxon>Pezizomycotina</taxon>
        <taxon>Eurotiomycetes</taxon>
        <taxon>Eurotiomycetidae</taxon>
        <taxon>Onygenales</taxon>
        <taxon>Ajellomycetaceae</taxon>
        <taxon>Helicocarpus</taxon>
    </lineage>
</organism>
<name>A0A2B7XZ77_9EURO</name>
<dbReference type="EMBL" id="PDNB01000040">
    <property type="protein sequence ID" value="PGH13932.1"/>
    <property type="molecule type" value="Genomic_DNA"/>
</dbReference>
<proteinExistence type="predicted"/>
<dbReference type="InterPro" id="IPR051058">
    <property type="entry name" value="GDSL_Est/Lipase"/>
</dbReference>
<dbReference type="AlphaFoldDB" id="A0A2B7XZ77"/>
<dbReference type="GO" id="GO:0016788">
    <property type="term" value="F:hydrolase activity, acting on ester bonds"/>
    <property type="evidence" value="ECO:0007669"/>
    <property type="project" value="InterPro"/>
</dbReference>
<reference evidence="4 5" key="1">
    <citation type="submission" date="2017-10" db="EMBL/GenBank/DDBJ databases">
        <title>Comparative genomics in systemic dimorphic fungi from Ajellomycetaceae.</title>
        <authorList>
            <person name="Munoz J.F."/>
            <person name="Mcewen J.G."/>
            <person name="Clay O.K."/>
            <person name="Cuomo C.A."/>
        </authorList>
    </citation>
    <scope>NUCLEOTIDE SEQUENCE [LARGE SCALE GENOMIC DNA]</scope>
    <source>
        <strain evidence="4 5">UAMH5409</strain>
    </source>
</reference>
<feature type="region of interest" description="Disordered" evidence="2">
    <location>
        <begin position="40"/>
        <end position="62"/>
    </location>
</feature>
<keyword evidence="1" id="KW-0378">Hydrolase</keyword>
<dbReference type="InterPro" id="IPR036514">
    <property type="entry name" value="SGNH_hydro_sf"/>
</dbReference>
<feature type="signal peptide" evidence="3">
    <location>
        <begin position="1"/>
        <end position="20"/>
    </location>
</feature>
<dbReference type="STRING" id="1447875.A0A2B7XZ77"/>
<evidence type="ECO:0000256" key="1">
    <source>
        <dbReference type="ARBA" id="ARBA00022801"/>
    </source>
</evidence>
<comment type="caution">
    <text evidence="4">The sequence shown here is derived from an EMBL/GenBank/DDBJ whole genome shotgun (WGS) entry which is preliminary data.</text>
</comment>
<evidence type="ECO:0000256" key="3">
    <source>
        <dbReference type="SAM" id="SignalP"/>
    </source>
</evidence>
<keyword evidence="3" id="KW-0732">Signal</keyword>
<dbReference type="InterPro" id="IPR001087">
    <property type="entry name" value="GDSL"/>
</dbReference>
<evidence type="ECO:0008006" key="6">
    <source>
        <dbReference type="Google" id="ProtNLM"/>
    </source>
</evidence>
<dbReference type="Pfam" id="PF00657">
    <property type="entry name" value="Lipase_GDSL"/>
    <property type="match status" value="1"/>
</dbReference>